<evidence type="ECO:0008006" key="4">
    <source>
        <dbReference type="Google" id="ProtNLM"/>
    </source>
</evidence>
<feature type="chain" id="PRO_5046600279" description="Porin domain-containing protein" evidence="1">
    <location>
        <begin position="30"/>
        <end position="388"/>
    </location>
</feature>
<protein>
    <recommendedName>
        <fullName evidence="4">Porin domain-containing protein</fullName>
    </recommendedName>
</protein>
<reference evidence="2 3" key="1">
    <citation type="submission" date="2020-04" db="EMBL/GenBank/DDBJ databases">
        <authorList>
            <person name="Yoon J."/>
        </authorList>
    </citation>
    <scope>NUCLEOTIDE SEQUENCE [LARGE SCALE GENOMIC DNA]</scope>
    <source>
        <strain evidence="2 3">KMU-166</strain>
    </source>
</reference>
<evidence type="ECO:0000313" key="2">
    <source>
        <dbReference type="EMBL" id="NKI17068.1"/>
    </source>
</evidence>
<dbReference type="SUPFAM" id="SSF56935">
    <property type="entry name" value="Porins"/>
    <property type="match status" value="1"/>
</dbReference>
<name>A0ABX1GD44_9GAMM</name>
<organism evidence="2 3">
    <name type="scientific">Spongiibacter thalassae</name>
    <dbReference type="NCBI Taxonomy" id="2721624"/>
    <lineage>
        <taxon>Bacteria</taxon>
        <taxon>Pseudomonadati</taxon>
        <taxon>Pseudomonadota</taxon>
        <taxon>Gammaproteobacteria</taxon>
        <taxon>Cellvibrionales</taxon>
        <taxon>Spongiibacteraceae</taxon>
        <taxon>Spongiibacter</taxon>
    </lineage>
</organism>
<gene>
    <name evidence="2" type="ORF">HCU74_06490</name>
</gene>
<keyword evidence="3" id="KW-1185">Reference proteome</keyword>
<evidence type="ECO:0000313" key="3">
    <source>
        <dbReference type="Proteomes" id="UP000765845"/>
    </source>
</evidence>
<evidence type="ECO:0000256" key="1">
    <source>
        <dbReference type="SAM" id="SignalP"/>
    </source>
</evidence>
<feature type="signal peptide" evidence="1">
    <location>
        <begin position="1"/>
        <end position="29"/>
    </location>
</feature>
<sequence>MNLHGNTVRGIRTAAALILAAALVSPVYAYQVGDVQIHGFASQAYLLSDGNNIYGDSQRGSTEFTELGINGNWQANSKLNVAGQLISRDAGATDNGAVKVDYLFADYKAIESDETGLGFRFGRVRNAFGFYNETRDILFTRPSIFMPQAVYFEGNGLRELLFSSDGVQLYSYWDNDDQNTYLSITMGRDKSIPRDVVRNILGPRFASAVRYARQLNPVYSQLGTNLNGGKTRLALSTLAIALEFDIHTPTAVSEMTLDANGFVTSIQHNLQQWSFTSEYSQVSVKYNGLFSSGAGITVEGLYAQAQYRFTPRVSAHSRIEYSTYDRDNRNEQDSSQLVLGLRWTPDPQWIIATDIIGVRGTGGIPGVDNPQGTNERTEIFSVMVGYRF</sequence>
<comment type="caution">
    <text evidence="2">The sequence shown here is derived from an EMBL/GenBank/DDBJ whole genome shotgun (WGS) entry which is preliminary data.</text>
</comment>
<accession>A0ABX1GD44</accession>
<dbReference type="Proteomes" id="UP000765845">
    <property type="component" value="Unassembled WGS sequence"/>
</dbReference>
<dbReference type="RefSeq" id="WP_168449598.1">
    <property type="nucleotide sequence ID" value="NZ_JAAWWK010000002.1"/>
</dbReference>
<proteinExistence type="predicted"/>
<dbReference type="EMBL" id="JAAWWK010000002">
    <property type="protein sequence ID" value="NKI17068.1"/>
    <property type="molecule type" value="Genomic_DNA"/>
</dbReference>
<keyword evidence="1" id="KW-0732">Signal</keyword>